<dbReference type="PROSITE" id="PS00092">
    <property type="entry name" value="N6_MTASE"/>
    <property type="match status" value="1"/>
</dbReference>
<keyword evidence="2 3" id="KW-0808">Transferase</keyword>
<dbReference type="RefSeq" id="WP_092907113.1">
    <property type="nucleotide sequence ID" value="NZ_FOUZ01000004.1"/>
</dbReference>
<protein>
    <submittedName>
        <fullName evidence="3">16S rRNA (Guanine(966)-N(2))-methyltransferase RsmD</fullName>
    </submittedName>
</protein>
<proteinExistence type="predicted"/>
<dbReference type="NCBIfam" id="TIGR00095">
    <property type="entry name" value="16S rRNA (guanine(966)-N(2))-methyltransferase RsmD"/>
    <property type="match status" value="1"/>
</dbReference>
<accession>A0A1I4UTX6</accession>
<keyword evidence="1 3" id="KW-0489">Methyltransferase</keyword>
<evidence type="ECO:0000256" key="2">
    <source>
        <dbReference type="ARBA" id="ARBA00022679"/>
    </source>
</evidence>
<dbReference type="PANTHER" id="PTHR43542:SF1">
    <property type="entry name" value="METHYLTRANSFERASE"/>
    <property type="match status" value="1"/>
</dbReference>
<dbReference type="InterPro" id="IPR029063">
    <property type="entry name" value="SAM-dependent_MTases_sf"/>
</dbReference>
<dbReference type="AlphaFoldDB" id="A0A1I4UTX6"/>
<dbReference type="Proteomes" id="UP000199149">
    <property type="component" value="Unassembled WGS sequence"/>
</dbReference>
<gene>
    <name evidence="3" type="ORF">SAMN05421738_104120</name>
</gene>
<dbReference type="GO" id="GO:0003676">
    <property type="term" value="F:nucleic acid binding"/>
    <property type="evidence" value="ECO:0007669"/>
    <property type="project" value="InterPro"/>
</dbReference>
<dbReference type="InterPro" id="IPR002052">
    <property type="entry name" value="DNA_methylase_N6_adenine_CS"/>
</dbReference>
<dbReference type="Gene3D" id="3.40.50.150">
    <property type="entry name" value="Vaccinia Virus protein VP39"/>
    <property type="match status" value="1"/>
</dbReference>
<evidence type="ECO:0000313" key="3">
    <source>
        <dbReference type="EMBL" id="SFM92447.1"/>
    </source>
</evidence>
<name>A0A1I4UTX6_9FLAO</name>
<dbReference type="CDD" id="cd02440">
    <property type="entry name" value="AdoMet_MTases"/>
    <property type="match status" value="1"/>
</dbReference>
<dbReference type="GO" id="GO:0008168">
    <property type="term" value="F:methyltransferase activity"/>
    <property type="evidence" value="ECO:0007669"/>
    <property type="project" value="UniProtKB-KW"/>
</dbReference>
<dbReference type="Pfam" id="PF03602">
    <property type="entry name" value="Cons_hypoth95"/>
    <property type="match status" value="1"/>
</dbReference>
<dbReference type="InterPro" id="IPR004398">
    <property type="entry name" value="RNA_MeTrfase_RsmD"/>
</dbReference>
<evidence type="ECO:0000313" key="4">
    <source>
        <dbReference type="Proteomes" id="UP000199149"/>
    </source>
</evidence>
<organism evidence="3 4">
    <name type="scientific">Algoriella xinjiangensis</name>
    <dbReference type="NCBI Taxonomy" id="684065"/>
    <lineage>
        <taxon>Bacteria</taxon>
        <taxon>Pseudomonadati</taxon>
        <taxon>Bacteroidota</taxon>
        <taxon>Flavobacteriia</taxon>
        <taxon>Flavobacteriales</taxon>
        <taxon>Weeksellaceae</taxon>
        <taxon>Algoriella</taxon>
    </lineage>
</organism>
<dbReference type="OrthoDB" id="9803017at2"/>
<keyword evidence="4" id="KW-1185">Reference proteome</keyword>
<dbReference type="STRING" id="684065.SAMN05421738_104120"/>
<reference evidence="4" key="1">
    <citation type="submission" date="2016-10" db="EMBL/GenBank/DDBJ databases">
        <authorList>
            <person name="Varghese N."/>
            <person name="Submissions S."/>
        </authorList>
    </citation>
    <scope>NUCLEOTIDE SEQUENCE [LARGE SCALE GENOMIC DNA]</scope>
    <source>
        <strain evidence="4">XJ109</strain>
    </source>
</reference>
<dbReference type="PIRSF" id="PIRSF004553">
    <property type="entry name" value="CHP00095"/>
    <property type="match status" value="1"/>
</dbReference>
<dbReference type="PANTHER" id="PTHR43542">
    <property type="entry name" value="METHYLTRANSFERASE"/>
    <property type="match status" value="1"/>
</dbReference>
<evidence type="ECO:0000256" key="1">
    <source>
        <dbReference type="ARBA" id="ARBA00022603"/>
    </source>
</evidence>
<dbReference type="EMBL" id="FOUZ01000004">
    <property type="protein sequence ID" value="SFM92447.1"/>
    <property type="molecule type" value="Genomic_DNA"/>
</dbReference>
<dbReference type="SUPFAM" id="SSF53335">
    <property type="entry name" value="S-adenosyl-L-methionine-dependent methyltransferases"/>
    <property type="match status" value="1"/>
</dbReference>
<sequence>MRIISGTLKGKRITAPTNLPVRPTTDFAKEALFNILNNEWYFDEITVLDLFSGIGSISLEFASRGAKKVTSVDNFYGCIKFLDETSKQLKLDEKITTIKSDVLKYLEKPATKKFDIIFADPPYDLEIEAYKTIVELIFKNEWLEEGGNFVLEHPSTITFEDLPHFVQHKKYGNVHFSFFE</sequence>
<dbReference type="GO" id="GO:0031167">
    <property type="term" value="P:rRNA methylation"/>
    <property type="evidence" value="ECO:0007669"/>
    <property type="project" value="InterPro"/>
</dbReference>